<name>A0A941IGQ6_9ACTN</name>
<dbReference type="EMBL" id="JAGSOH010000039">
    <property type="protein sequence ID" value="MBR7827670.1"/>
    <property type="molecule type" value="Genomic_DNA"/>
</dbReference>
<keyword evidence="3 7" id="KW-0479">Metal-binding</keyword>
<comment type="similarity">
    <text evidence="1 8">Belongs to the cytochrome P450 family.</text>
</comment>
<dbReference type="RefSeq" id="WP_212518811.1">
    <property type="nucleotide sequence ID" value="NZ_JAGSOH010000039.1"/>
</dbReference>
<dbReference type="Pfam" id="PF00067">
    <property type="entry name" value="p450"/>
    <property type="match status" value="1"/>
</dbReference>
<dbReference type="GO" id="GO:0005506">
    <property type="term" value="F:iron ion binding"/>
    <property type="evidence" value="ECO:0007669"/>
    <property type="project" value="InterPro"/>
</dbReference>
<dbReference type="GO" id="GO:0020037">
    <property type="term" value="F:heme binding"/>
    <property type="evidence" value="ECO:0007669"/>
    <property type="project" value="InterPro"/>
</dbReference>
<dbReference type="PRINTS" id="PR00463">
    <property type="entry name" value="EP450I"/>
</dbReference>
<dbReference type="PANTHER" id="PTHR24291">
    <property type="entry name" value="CYTOCHROME P450 FAMILY 4"/>
    <property type="match status" value="1"/>
</dbReference>
<feature type="binding site" description="axial binding residue" evidence="7">
    <location>
        <position position="395"/>
    </location>
    <ligand>
        <name>heme</name>
        <dbReference type="ChEBI" id="CHEBI:30413"/>
    </ligand>
    <ligandPart>
        <name>Fe</name>
        <dbReference type="ChEBI" id="CHEBI:18248"/>
    </ligandPart>
</feature>
<evidence type="ECO:0000256" key="4">
    <source>
        <dbReference type="ARBA" id="ARBA00023002"/>
    </source>
</evidence>
<evidence type="ECO:0000256" key="1">
    <source>
        <dbReference type="ARBA" id="ARBA00010617"/>
    </source>
</evidence>
<dbReference type="InterPro" id="IPR001128">
    <property type="entry name" value="Cyt_P450"/>
</dbReference>
<accession>A0A941IGQ6</accession>
<sequence length="448" mass="49187">MSECASIPVAPGAVPLLGHLPRLARDPLRYLDTLAGEGGLLRLRLGPKEMIVVCDPQLTHRVLVEDDVFDKGGPLFEAAEKLMPTAVGFVPHARHRRLRKLMQPSFTRGRMPGYGEIMTEQIAATVAAWQDGQELDVATGLMTIAGRVLTSTMFSSSVSEQTLEEIVADAVELTRGVLIDTALPAPLARLVPGYRRYRRAVARLRATMLRLITERRAEGEGALEHGDLLSALLAKAQDGSGDRFSDSEIVDQLALMMIAGTETTAQTVSWALYEISRRPELEAELHAEVDGVLGGRPANHDDVARLEATNRLLAEVLRFHSPSWLFTRVTTAETELGGHVIPAGTDVLYSPYIVNRDPHAHEFPRSFDPDRWRPDRAAGMPREGYIPFGTGARKCIGDQFAMVETALILAAITAKWRLVAVPGNRLRVNRNVVNTPAGLKLRVVARER</sequence>
<proteinExistence type="inferred from homology"/>
<dbReference type="AlphaFoldDB" id="A0A941IGQ6"/>
<dbReference type="Proteomes" id="UP000676325">
    <property type="component" value="Unassembled WGS sequence"/>
</dbReference>
<dbReference type="PANTHER" id="PTHR24291:SF50">
    <property type="entry name" value="BIFUNCTIONAL ALBAFLAVENONE MONOOXYGENASE_TERPENE SYNTHASE"/>
    <property type="match status" value="1"/>
</dbReference>
<dbReference type="PRINTS" id="PR00385">
    <property type="entry name" value="P450"/>
</dbReference>
<evidence type="ECO:0000313" key="9">
    <source>
        <dbReference type="EMBL" id="MBR7827670.1"/>
    </source>
</evidence>
<evidence type="ECO:0000313" key="10">
    <source>
        <dbReference type="Proteomes" id="UP000676325"/>
    </source>
</evidence>
<dbReference type="SUPFAM" id="SSF48264">
    <property type="entry name" value="Cytochrome P450"/>
    <property type="match status" value="1"/>
</dbReference>
<dbReference type="GO" id="GO:0004497">
    <property type="term" value="F:monooxygenase activity"/>
    <property type="evidence" value="ECO:0007669"/>
    <property type="project" value="UniProtKB-KW"/>
</dbReference>
<gene>
    <name evidence="9" type="ORF">KDK95_15230</name>
</gene>
<comment type="cofactor">
    <cofactor evidence="7">
        <name>heme</name>
        <dbReference type="ChEBI" id="CHEBI:30413"/>
    </cofactor>
</comment>
<evidence type="ECO:0000256" key="7">
    <source>
        <dbReference type="PIRSR" id="PIRSR602401-1"/>
    </source>
</evidence>
<dbReference type="InterPro" id="IPR036396">
    <property type="entry name" value="Cyt_P450_sf"/>
</dbReference>
<dbReference type="InterPro" id="IPR017972">
    <property type="entry name" value="Cyt_P450_CS"/>
</dbReference>
<dbReference type="InterPro" id="IPR002401">
    <property type="entry name" value="Cyt_P450_E_grp-I"/>
</dbReference>
<evidence type="ECO:0000256" key="3">
    <source>
        <dbReference type="ARBA" id="ARBA00022723"/>
    </source>
</evidence>
<dbReference type="InterPro" id="IPR050196">
    <property type="entry name" value="Cytochrome_P450_Monoox"/>
</dbReference>
<reference evidence="9" key="1">
    <citation type="submission" date="2021-04" db="EMBL/GenBank/DDBJ databases">
        <title>Genome based classification of Actinospica acidithermotolerans sp. nov., an actinobacterium isolated from an Indonesian hot spring.</title>
        <authorList>
            <person name="Kusuma A.B."/>
            <person name="Putra K.E."/>
            <person name="Nafisah S."/>
            <person name="Loh J."/>
            <person name="Nouioui I."/>
            <person name="Goodfellow M."/>
        </authorList>
    </citation>
    <scope>NUCLEOTIDE SEQUENCE</scope>
    <source>
        <strain evidence="9">MGRD01-02</strain>
    </source>
</reference>
<dbReference type="Gene3D" id="1.10.630.10">
    <property type="entry name" value="Cytochrome P450"/>
    <property type="match status" value="1"/>
</dbReference>
<evidence type="ECO:0000256" key="2">
    <source>
        <dbReference type="ARBA" id="ARBA00022617"/>
    </source>
</evidence>
<evidence type="ECO:0000256" key="5">
    <source>
        <dbReference type="ARBA" id="ARBA00023004"/>
    </source>
</evidence>
<comment type="caution">
    <text evidence="9">The sequence shown here is derived from an EMBL/GenBank/DDBJ whole genome shotgun (WGS) entry which is preliminary data.</text>
</comment>
<keyword evidence="2 7" id="KW-0349">Heme</keyword>
<evidence type="ECO:0000256" key="6">
    <source>
        <dbReference type="ARBA" id="ARBA00023033"/>
    </source>
</evidence>
<dbReference type="PROSITE" id="PS00086">
    <property type="entry name" value="CYTOCHROME_P450"/>
    <property type="match status" value="1"/>
</dbReference>
<keyword evidence="6 8" id="KW-0503">Monooxygenase</keyword>
<evidence type="ECO:0000256" key="8">
    <source>
        <dbReference type="RuleBase" id="RU000461"/>
    </source>
</evidence>
<keyword evidence="5 7" id="KW-0408">Iron</keyword>
<keyword evidence="10" id="KW-1185">Reference proteome</keyword>
<keyword evidence="4 8" id="KW-0560">Oxidoreductase</keyword>
<organism evidence="9 10">
    <name type="scientific">Actinospica acidithermotolerans</name>
    <dbReference type="NCBI Taxonomy" id="2828514"/>
    <lineage>
        <taxon>Bacteria</taxon>
        <taxon>Bacillati</taxon>
        <taxon>Actinomycetota</taxon>
        <taxon>Actinomycetes</taxon>
        <taxon>Catenulisporales</taxon>
        <taxon>Actinospicaceae</taxon>
        <taxon>Actinospica</taxon>
    </lineage>
</organism>
<dbReference type="GO" id="GO:0016705">
    <property type="term" value="F:oxidoreductase activity, acting on paired donors, with incorporation or reduction of molecular oxygen"/>
    <property type="evidence" value="ECO:0007669"/>
    <property type="project" value="InterPro"/>
</dbReference>
<protein>
    <submittedName>
        <fullName evidence="9">Cytochrome P450</fullName>
    </submittedName>
</protein>